<feature type="region of interest" description="Disordered" evidence="1">
    <location>
        <begin position="361"/>
        <end position="380"/>
    </location>
</feature>
<dbReference type="GeneID" id="64660510"/>
<dbReference type="EMBL" id="JABBWK010000006">
    <property type="protein sequence ID" value="KAG1905700.1"/>
    <property type="molecule type" value="Genomic_DNA"/>
</dbReference>
<dbReference type="AlphaFoldDB" id="A0AAD4HPW1"/>
<proteinExistence type="predicted"/>
<sequence>MSAWGEEYVLKMQWEAKAECELHVKKAKAEMKALSNPSDSTKLQCIEGLSGLIRQLLQTIHDTMSWNGSVYLGGPDPCFSLQQGHYWLQLSQYTLRPSCTNHETIHYISKDAFAVPTQEMMSYSSSSPSPSPSPSSINTIVPTGPTATPGVLHASADQHLSLKPMPYSSLSLLSIDTVVSILNPTNIITCPTATLGVSNQLFSFNSSHPDGIHPSFEEFSFYPVHIPDDLLNLSGNFLLNLLNEAIINFLSRMQSYKFSTTAAVMNESPKLPLFPSVDELHSPCNEGVASGQSIVLSPPHFHSALARIESKVLSGGIKKAPCPHPFREGTDTRHDLYRSSTSLSSVPLVMPITHTDPLLPAATEPPVETPPWCGDNSPAE</sequence>
<evidence type="ECO:0000256" key="1">
    <source>
        <dbReference type="SAM" id="MobiDB-lite"/>
    </source>
</evidence>
<evidence type="ECO:0000313" key="2">
    <source>
        <dbReference type="EMBL" id="KAG1905700.1"/>
    </source>
</evidence>
<feature type="region of interest" description="Disordered" evidence="1">
    <location>
        <begin position="121"/>
        <end position="142"/>
    </location>
</feature>
<dbReference type="RefSeq" id="XP_041231275.1">
    <property type="nucleotide sequence ID" value="XM_041366212.1"/>
</dbReference>
<comment type="caution">
    <text evidence="2">The sequence shown here is derived from an EMBL/GenBank/DDBJ whole genome shotgun (WGS) entry which is preliminary data.</text>
</comment>
<name>A0AAD4HPW1_9AGAM</name>
<dbReference type="Proteomes" id="UP001195769">
    <property type="component" value="Unassembled WGS sequence"/>
</dbReference>
<evidence type="ECO:0000313" key="3">
    <source>
        <dbReference type="Proteomes" id="UP001195769"/>
    </source>
</evidence>
<organism evidence="2 3">
    <name type="scientific">Suillus fuscotomentosus</name>
    <dbReference type="NCBI Taxonomy" id="1912939"/>
    <lineage>
        <taxon>Eukaryota</taxon>
        <taxon>Fungi</taxon>
        <taxon>Dikarya</taxon>
        <taxon>Basidiomycota</taxon>
        <taxon>Agaricomycotina</taxon>
        <taxon>Agaricomycetes</taxon>
        <taxon>Agaricomycetidae</taxon>
        <taxon>Boletales</taxon>
        <taxon>Suillineae</taxon>
        <taxon>Suillaceae</taxon>
        <taxon>Suillus</taxon>
    </lineage>
</organism>
<keyword evidence="3" id="KW-1185">Reference proteome</keyword>
<gene>
    <name evidence="2" type="ORF">F5891DRAFT_1182757</name>
</gene>
<accession>A0AAD4HPW1</accession>
<reference evidence="2" key="1">
    <citation type="journal article" date="2020" name="New Phytol.">
        <title>Comparative genomics reveals dynamic genome evolution in host specialist ectomycorrhizal fungi.</title>
        <authorList>
            <person name="Lofgren L.A."/>
            <person name="Nguyen N.H."/>
            <person name="Vilgalys R."/>
            <person name="Ruytinx J."/>
            <person name="Liao H.L."/>
            <person name="Branco S."/>
            <person name="Kuo A."/>
            <person name="LaButti K."/>
            <person name="Lipzen A."/>
            <person name="Andreopoulos W."/>
            <person name="Pangilinan J."/>
            <person name="Riley R."/>
            <person name="Hundley H."/>
            <person name="Na H."/>
            <person name="Barry K."/>
            <person name="Grigoriev I.V."/>
            <person name="Stajich J.E."/>
            <person name="Kennedy P.G."/>
        </authorList>
    </citation>
    <scope>NUCLEOTIDE SEQUENCE</scope>
    <source>
        <strain evidence="2">FC203</strain>
    </source>
</reference>
<protein>
    <submittedName>
        <fullName evidence="2">Uncharacterized protein</fullName>
    </submittedName>
</protein>